<evidence type="ECO:0008006" key="8">
    <source>
        <dbReference type="Google" id="ProtNLM"/>
    </source>
</evidence>
<dbReference type="GO" id="GO:0046872">
    <property type="term" value="F:metal ion binding"/>
    <property type="evidence" value="ECO:0007669"/>
    <property type="project" value="UniProtKB-KW"/>
</dbReference>
<keyword evidence="5" id="KW-1133">Transmembrane helix</keyword>
<accession>A0A9P8CDR6</accession>
<keyword evidence="1" id="KW-0349">Heme</keyword>
<feature type="compositionally biased region" description="Low complexity" evidence="4">
    <location>
        <begin position="8"/>
        <end position="19"/>
    </location>
</feature>
<feature type="region of interest" description="Disordered" evidence="4">
    <location>
        <begin position="1"/>
        <end position="25"/>
    </location>
</feature>
<evidence type="ECO:0000256" key="4">
    <source>
        <dbReference type="SAM" id="MobiDB-lite"/>
    </source>
</evidence>
<evidence type="ECO:0000256" key="3">
    <source>
        <dbReference type="ARBA" id="ARBA00023004"/>
    </source>
</evidence>
<evidence type="ECO:0000256" key="1">
    <source>
        <dbReference type="ARBA" id="ARBA00022617"/>
    </source>
</evidence>
<reference evidence="6" key="1">
    <citation type="journal article" date="2021" name="IMA Fungus">
        <title>Genomic characterization of three marine fungi, including Emericellopsis atlantica sp. nov. with signatures of a generalist lifestyle and marine biomass degradation.</title>
        <authorList>
            <person name="Hagestad O.C."/>
            <person name="Hou L."/>
            <person name="Andersen J.H."/>
            <person name="Hansen E.H."/>
            <person name="Altermark B."/>
            <person name="Li C."/>
            <person name="Kuhnert E."/>
            <person name="Cox R.J."/>
            <person name="Crous P.W."/>
            <person name="Spatafora J.W."/>
            <person name="Lail K."/>
            <person name="Amirebrahimi M."/>
            <person name="Lipzen A."/>
            <person name="Pangilinan J."/>
            <person name="Andreopoulos W."/>
            <person name="Hayes R.D."/>
            <person name="Ng V."/>
            <person name="Grigoriev I.V."/>
            <person name="Jackson S.A."/>
            <person name="Sutton T.D.S."/>
            <person name="Dobson A.D.W."/>
            <person name="Rama T."/>
        </authorList>
    </citation>
    <scope>NUCLEOTIDE SEQUENCE</scope>
    <source>
        <strain evidence="6">TRa3180A</strain>
    </source>
</reference>
<dbReference type="CDD" id="cd19165">
    <property type="entry name" value="HemeO"/>
    <property type="match status" value="1"/>
</dbReference>
<organism evidence="6 7">
    <name type="scientific">Calycina marina</name>
    <dbReference type="NCBI Taxonomy" id="1763456"/>
    <lineage>
        <taxon>Eukaryota</taxon>
        <taxon>Fungi</taxon>
        <taxon>Dikarya</taxon>
        <taxon>Ascomycota</taxon>
        <taxon>Pezizomycotina</taxon>
        <taxon>Leotiomycetes</taxon>
        <taxon>Helotiales</taxon>
        <taxon>Pezizellaceae</taxon>
        <taxon>Calycina</taxon>
    </lineage>
</organism>
<keyword evidence="2" id="KW-0479">Metal-binding</keyword>
<dbReference type="OrthoDB" id="652091at2759"/>
<sequence length="460" mass="51608">MSGDEPQPTVSSPPASSSSPTPPERRYTLSERINIETRPIHSQLNRLIIVRLPLALPPYTDNPSRYVSGILHIAPIYKNFESLWERILITSNTPDGSDTNLTENCGDSRIHSILSHLRLPGLLRASRLRTDICVLTGISEDEVQEQLETVAQNEKLAAFIAHTKESVEANPHVLLAYAWVLYMALFSGGRYLRASLEEAGGFGTSFWTRDPSPVRPESVTGDRARRRSLSTDTIPMYRHSRRVTTCSDPIGALTPGLQFFHFLGDEDGEDLKSEFKERVNETSPLLTASESEDIIREAQIIFEFMVDMVGELDSVMETDCDDIDSVRLQKNTNQRDSIAIHKAHIQNRHACPSHSLEPSHLHPSTKTQVEHWTESVATTVFTMLSFSPLWRLTKDTKHKVHFAINNKDLKSSTAGTEGEREIDVNMESKTMLWAPFGVLLLLVIWYGFRFLTGVGVVTTG</sequence>
<evidence type="ECO:0000256" key="2">
    <source>
        <dbReference type="ARBA" id="ARBA00022723"/>
    </source>
</evidence>
<keyword evidence="3" id="KW-0408">Iron</keyword>
<dbReference type="Pfam" id="PF01126">
    <property type="entry name" value="Heme_oxygenase"/>
    <property type="match status" value="1"/>
</dbReference>
<dbReference type="Proteomes" id="UP000887226">
    <property type="component" value="Unassembled WGS sequence"/>
</dbReference>
<dbReference type="GO" id="GO:0004392">
    <property type="term" value="F:heme oxygenase (decyclizing) activity"/>
    <property type="evidence" value="ECO:0007669"/>
    <property type="project" value="InterPro"/>
</dbReference>
<evidence type="ECO:0000313" key="7">
    <source>
        <dbReference type="Proteomes" id="UP000887226"/>
    </source>
</evidence>
<dbReference type="PANTHER" id="PTHR10720:SF0">
    <property type="entry name" value="HEME OXYGENASE"/>
    <property type="match status" value="1"/>
</dbReference>
<keyword evidence="5" id="KW-0472">Membrane</keyword>
<evidence type="ECO:0000313" key="6">
    <source>
        <dbReference type="EMBL" id="KAG9243328.1"/>
    </source>
</evidence>
<dbReference type="InterPro" id="IPR016053">
    <property type="entry name" value="Haem_Oase-like"/>
</dbReference>
<dbReference type="GO" id="GO:0006788">
    <property type="term" value="P:heme oxidation"/>
    <property type="evidence" value="ECO:0007669"/>
    <property type="project" value="InterPro"/>
</dbReference>
<dbReference type="PANTHER" id="PTHR10720">
    <property type="entry name" value="HEME OXYGENASE"/>
    <property type="match status" value="1"/>
</dbReference>
<proteinExistence type="predicted"/>
<dbReference type="Gene3D" id="1.20.910.10">
    <property type="entry name" value="Heme oxygenase-like"/>
    <property type="match status" value="1"/>
</dbReference>
<keyword evidence="5" id="KW-0812">Transmembrane</keyword>
<dbReference type="AlphaFoldDB" id="A0A9P8CDR6"/>
<keyword evidence="7" id="KW-1185">Reference proteome</keyword>
<comment type="caution">
    <text evidence="6">The sequence shown here is derived from an EMBL/GenBank/DDBJ whole genome shotgun (WGS) entry which is preliminary data.</text>
</comment>
<dbReference type="InterPro" id="IPR016084">
    <property type="entry name" value="Haem_Oase-like_multi-hlx"/>
</dbReference>
<feature type="transmembrane region" description="Helical" evidence="5">
    <location>
        <begin position="430"/>
        <end position="448"/>
    </location>
</feature>
<dbReference type="EMBL" id="MU253987">
    <property type="protein sequence ID" value="KAG9243328.1"/>
    <property type="molecule type" value="Genomic_DNA"/>
</dbReference>
<dbReference type="InterPro" id="IPR002051">
    <property type="entry name" value="Haem_Oase"/>
</dbReference>
<name>A0A9P8CDR6_9HELO</name>
<protein>
    <recommendedName>
        <fullName evidence="8">Heme oxygenase</fullName>
    </recommendedName>
</protein>
<dbReference type="SUPFAM" id="SSF48613">
    <property type="entry name" value="Heme oxygenase-like"/>
    <property type="match status" value="1"/>
</dbReference>
<evidence type="ECO:0000256" key="5">
    <source>
        <dbReference type="SAM" id="Phobius"/>
    </source>
</evidence>
<gene>
    <name evidence="6" type="ORF">BJ878DRAFT_124422</name>
</gene>